<evidence type="ECO:0000313" key="3">
    <source>
        <dbReference type="EMBL" id="CAK3807705.1"/>
    </source>
</evidence>
<evidence type="ECO:0000313" key="4">
    <source>
        <dbReference type="Proteomes" id="UP001296104"/>
    </source>
</evidence>
<proteinExistence type="predicted"/>
<dbReference type="Pfam" id="PF01636">
    <property type="entry name" value="APH"/>
    <property type="match status" value="1"/>
</dbReference>
<dbReference type="InterPro" id="IPR051678">
    <property type="entry name" value="AGP_Transferase"/>
</dbReference>
<name>A0AAI9E7F1_9PEZI</name>
<dbReference type="InterPro" id="IPR002575">
    <property type="entry name" value="Aminoglycoside_PTrfase"/>
</dbReference>
<feature type="domain" description="Aminoglycoside phosphotransferase" evidence="2">
    <location>
        <begin position="104"/>
        <end position="205"/>
    </location>
</feature>
<sequence>MTKFAHGLLGSVVPHLKAFVSITGPPEREEIIIARQHGVPLVELWPTLSSAQRATVKNNLVSLIISMRTSDECLRYYGRPGGQPYITQPEFGPNDKHDVCHTRSDWNASRVRALRSSASDAEIDEDRIRVLERVQYETGVEAVLVERSTLTHGDLSHRNILLDPSTLEITGLIDWESGNVAPAYLEYTMARLSGGHDPEWRRELLEILRDVLCVECERGVRQRGETDSSQATAKRSDELFSETLAAWNALVDVERPANGYSDDGYWTFEDEDSLPVLASTSTDDHTTHDKGSGRMAELA</sequence>
<protein>
    <recommendedName>
        <fullName evidence="2">Aminoglycoside phosphotransferase domain-containing protein</fullName>
    </recommendedName>
</protein>
<organism evidence="3 4">
    <name type="scientific">Lecanosticta acicola</name>
    <dbReference type="NCBI Taxonomy" id="111012"/>
    <lineage>
        <taxon>Eukaryota</taxon>
        <taxon>Fungi</taxon>
        <taxon>Dikarya</taxon>
        <taxon>Ascomycota</taxon>
        <taxon>Pezizomycotina</taxon>
        <taxon>Dothideomycetes</taxon>
        <taxon>Dothideomycetidae</taxon>
        <taxon>Mycosphaerellales</taxon>
        <taxon>Mycosphaerellaceae</taxon>
        <taxon>Lecanosticta</taxon>
    </lineage>
</organism>
<accession>A0AAI9E7F1</accession>
<keyword evidence="4" id="KW-1185">Reference proteome</keyword>
<feature type="compositionally biased region" description="Basic and acidic residues" evidence="1">
    <location>
        <begin position="282"/>
        <end position="292"/>
    </location>
</feature>
<feature type="region of interest" description="Disordered" evidence="1">
    <location>
        <begin position="278"/>
        <end position="299"/>
    </location>
</feature>
<gene>
    <name evidence="3" type="ORF">LECACI_7A000967</name>
</gene>
<dbReference type="Proteomes" id="UP001296104">
    <property type="component" value="Unassembled WGS sequence"/>
</dbReference>
<comment type="caution">
    <text evidence="3">The sequence shown here is derived from an EMBL/GenBank/DDBJ whole genome shotgun (WGS) entry which is preliminary data.</text>
</comment>
<dbReference type="EMBL" id="CAVMBE010000003">
    <property type="protein sequence ID" value="CAK3807705.1"/>
    <property type="molecule type" value="Genomic_DNA"/>
</dbReference>
<evidence type="ECO:0000259" key="2">
    <source>
        <dbReference type="Pfam" id="PF01636"/>
    </source>
</evidence>
<dbReference type="InterPro" id="IPR011009">
    <property type="entry name" value="Kinase-like_dom_sf"/>
</dbReference>
<reference evidence="3" key="1">
    <citation type="submission" date="2023-11" db="EMBL/GenBank/DDBJ databases">
        <authorList>
            <person name="Alioto T."/>
            <person name="Alioto T."/>
            <person name="Gomez Garrido J."/>
        </authorList>
    </citation>
    <scope>NUCLEOTIDE SEQUENCE</scope>
</reference>
<dbReference type="SUPFAM" id="SSF56112">
    <property type="entry name" value="Protein kinase-like (PK-like)"/>
    <property type="match status" value="1"/>
</dbReference>
<dbReference type="PANTHER" id="PTHR21310:SF15">
    <property type="entry name" value="AMINOGLYCOSIDE PHOSPHOTRANSFERASE DOMAIN-CONTAINING PROTEIN"/>
    <property type="match status" value="1"/>
</dbReference>
<dbReference type="AlphaFoldDB" id="A0AAI9E7F1"/>
<evidence type="ECO:0000256" key="1">
    <source>
        <dbReference type="SAM" id="MobiDB-lite"/>
    </source>
</evidence>
<dbReference type="PANTHER" id="PTHR21310">
    <property type="entry name" value="AMINOGLYCOSIDE PHOSPHOTRANSFERASE-RELATED-RELATED"/>
    <property type="match status" value="1"/>
</dbReference>
<dbReference type="Gene3D" id="3.90.1200.10">
    <property type="match status" value="1"/>
</dbReference>